<keyword evidence="3" id="KW-1185">Reference proteome</keyword>
<comment type="caution">
    <text evidence="2">The sequence shown here is derived from an EMBL/GenBank/DDBJ whole genome shotgun (WGS) entry which is preliminary data.</text>
</comment>
<keyword evidence="1" id="KW-0812">Transmembrane</keyword>
<organism evidence="2 3">
    <name type="scientific">Marasmius crinis-equi</name>
    <dbReference type="NCBI Taxonomy" id="585013"/>
    <lineage>
        <taxon>Eukaryota</taxon>
        <taxon>Fungi</taxon>
        <taxon>Dikarya</taxon>
        <taxon>Basidiomycota</taxon>
        <taxon>Agaricomycotina</taxon>
        <taxon>Agaricomycetes</taxon>
        <taxon>Agaricomycetidae</taxon>
        <taxon>Agaricales</taxon>
        <taxon>Marasmiineae</taxon>
        <taxon>Marasmiaceae</taxon>
        <taxon>Marasmius</taxon>
    </lineage>
</organism>
<feature type="transmembrane region" description="Helical" evidence="1">
    <location>
        <begin position="118"/>
        <end position="144"/>
    </location>
</feature>
<dbReference type="Proteomes" id="UP001465976">
    <property type="component" value="Unassembled WGS sequence"/>
</dbReference>
<feature type="transmembrane region" description="Helical" evidence="1">
    <location>
        <begin position="12"/>
        <end position="32"/>
    </location>
</feature>
<evidence type="ECO:0000313" key="2">
    <source>
        <dbReference type="EMBL" id="KAL0567060.1"/>
    </source>
</evidence>
<evidence type="ECO:0000313" key="3">
    <source>
        <dbReference type="Proteomes" id="UP001465976"/>
    </source>
</evidence>
<proteinExistence type="predicted"/>
<feature type="transmembrane region" description="Helical" evidence="1">
    <location>
        <begin position="44"/>
        <end position="66"/>
    </location>
</feature>
<accession>A0ABR3EVZ8</accession>
<feature type="transmembrane region" description="Helical" evidence="1">
    <location>
        <begin position="156"/>
        <end position="176"/>
    </location>
</feature>
<evidence type="ECO:0000256" key="1">
    <source>
        <dbReference type="SAM" id="Phobius"/>
    </source>
</evidence>
<reference evidence="2 3" key="1">
    <citation type="submission" date="2024-02" db="EMBL/GenBank/DDBJ databases">
        <title>A draft genome for the cacao thread blight pathogen Marasmius crinis-equi.</title>
        <authorList>
            <person name="Cohen S.P."/>
            <person name="Baruah I.K."/>
            <person name="Amoako-Attah I."/>
            <person name="Bukari Y."/>
            <person name="Meinhardt L.W."/>
            <person name="Bailey B.A."/>
        </authorList>
    </citation>
    <scope>NUCLEOTIDE SEQUENCE [LARGE SCALE GENOMIC DNA]</scope>
    <source>
        <strain evidence="2 3">GH-76</strain>
    </source>
</reference>
<gene>
    <name evidence="2" type="ORF">V5O48_014933</name>
</gene>
<name>A0ABR3EVZ8_9AGAR</name>
<feature type="transmembrane region" description="Helical" evidence="1">
    <location>
        <begin position="78"/>
        <end position="98"/>
    </location>
</feature>
<protein>
    <submittedName>
        <fullName evidence="2">Uncharacterized protein</fullName>
    </submittedName>
</protein>
<keyword evidence="1" id="KW-0472">Membrane</keyword>
<sequence>MFLLGREKFRWPLVFYFYGRYAMLIGLIGFVVALDVREPTDCQALYQVLQVLGNSALGVASINLALRTVAVWTGNRYIIVGLAIIIMGQFAIIIRSMFNTKSLFAPGSGCVTVSIESHIFAAMYTYTMGVDLIVLLLTAYKILVNLRNSQSGLVKLLLKGGIAYFAVAFIGNLAAVV</sequence>
<keyword evidence="1" id="KW-1133">Transmembrane helix</keyword>
<dbReference type="EMBL" id="JBAHYK010001687">
    <property type="protein sequence ID" value="KAL0567060.1"/>
    <property type="molecule type" value="Genomic_DNA"/>
</dbReference>